<feature type="non-terminal residue" evidence="2">
    <location>
        <position position="130"/>
    </location>
</feature>
<organism evidence="2 3">
    <name type="scientific">Dibothriocephalus latus</name>
    <name type="common">Fish tapeworm</name>
    <name type="synonym">Diphyllobothrium latum</name>
    <dbReference type="NCBI Taxonomy" id="60516"/>
    <lineage>
        <taxon>Eukaryota</taxon>
        <taxon>Metazoa</taxon>
        <taxon>Spiralia</taxon>
        <taxon>Lophotrochozoa</taxon>
        <taxon>Platyhelminthes</taxon>
        <taxon>Cestoda</taxon>
        <taxon>Eucestoda</taxon>
        <taxon>Diphyllobothriidea</taxon>
        <taxon>Diphyllobothriidae</taxon>
        <taxon>Dibothriocephalus</taxon>
    </lineage>
</organism>
<dbReference type="AlphaFoldDB" id="A0A3P7P5V6"/>
<evidence type="ECO:0000259" key="1">
    <source>
        <dbReference type="Pfam" id="PF23953"/>
    </source>
</evidence>
<reference evidence="2 3" key="1">
    <citation type="submission" date="2018-11" db="EMBL/GenBank/DDBJ databases">
        <authorList>
            <consortium name="Pathogen Informatics"/>
        </authorList>
    </citation>
    <scope>NUCLEOTIDE SEQUENCE [LARGE SCALE GENOMIC DNA]</scope>
</reference>
<accession>A0A3P7P5V6</accession>
<dbReference type="EMBL" id="UYRU01099205">
    <property type="protein sequence ID" value="VDN40637.1"/>
    <property type="molecule type" value="Genomic_DNA"/>
</dbReference>
<evidence type="ECO:0000313" key="3">
    <source>
        <dbReference type="Proteomes" id="UP000281553"/>
    </source>
</evidence>
<dbReference type="Pfam" id="PF23953">
    <property type="entry name" value="TPR_COPA_B"/>
    <property type="match status" value="1"/>
</dbReference>
<protein>
    <recommendedName>
        <fullName evidence="1">COPA/B TPR domain-containing protein</fullName>
    </recommendedName>
</protein>
<dbReference type="Gene3D" id="1.25.40.470">
    <property type="match status" value="1"/>
</dbReference>
<dbReference type="Proteomes" id="UP000281553">
    <property type="component" value="Unassembled WGS sequence"/>
</dbReference>
<evidence type="ECO:0000313" key="2">
    <source>
        <dbReference type="EMBL" id="VDN40637.1"/>
    </source>
</evidence>
<dbReference type="InterPro" id="IPR056176">
    <property type="entry name" value="TPR_COPA_B"/>
</dbReference>
<feature type="domain" description="COPA/B TPR" evidence="1">
    <location>
        <begin position="1"/>
        <end position="102"/>
    </location>
</feature>
<sequence length="130" mass="14504">MADLAVKECDFKLAQECFSKTQDYASFLLIATSAGDAEKIEELAKVTTKEEMDNLAFLSLFLLDNLDGCLQLLVKAQRFPEAAIFARTYLPSKVPEMVELWRAWLAEDPKLGKAAEALANPQQYPNLFPG</sequence>
<proteinExistence type="predicted"/>
<gene>
    <name evidence="2" type="ORF">DILT_LOCUS18304</name>
</gene>
<keyword evidence="3" id="KW-1185">Reference proteome</keyword>
<name>A0A3P7P5V6_DIBLA</name>
<dbReference type="OrthoDB" id="2150324at2759"/>